<dbReference type="InterPro" id="IPR036249">
    <property type="entry name" value="Thioredoxin-like_sf"/>
</dbReference>
<dbReference type="GO" id="GO:0017004">
    <property type="term" value="P:cytochrome complex assembly"/>
    <property type="evidence" value="ECO:0007669"/>
    <property type="project" value="UniProtKB-KW"/>
</dbReference>
<dbReference type="AlphaFoldDB" id="A0A6I4NNL4"/>
<feature type="domain" description="Thioredoxin" evidence="6">
    <location>
        <begin position="25"/>
        <end position="163"/>
    </location>
</feature>
<dbReference type="InterPro" id="IPR017937">
    <property type="entry name" value="Thioredoxin_CS"/>
</dbReference>
<evidence type="ECO:0000256" key="2">
    <source>
        <dbReference type="ARBA" id="ARBA00022748"/>
    </source>
</evidence>
<comment type="caution">
    <text evidence="7">The sequence shown here is derived from an EMBL/GenBank/DDBJ whole genome shotgun (WGS) entry which is preliminary data.</text>
</comment>
<feature type="chain" id="PRO_5026255571" evidence="5">
    <location>
        <begin position="21"/>
        <end position="163"/>
    </location>
</feature>
<dbReference type="RefSeq" id="WP_160374062.1">
    <property type="nucleotide sequence ID" value="NZ_WSTB01000003.1"/>
</dbReference>
<keyword evidence="5" id="KW-0732">Signal</keyword>
<dbReference type="InterPro" id="IPR050553">
    <property type="entry name" value="Thioredoxin_ResA/DsbE_sf"/>
</dbReference>
<dbReference type="GO" id="GO:0016209">
    <property type="term" value="F:antioxidant activity"/>
    <property type="evidence" value="ECO:0007669"/>
    <property type="project" value="InterPro"/>
</dbReference>
<dbReference type="SUPFAM" id="SSF52833">
    <property type="entry name" value="Thioredoxin-like"/>
    <property type="match status" value="1"/>
</dbReference>
<keyword evidence="3" id="KW-1015">Disulfide bond</keyword>
<feature type="signal peptide" evidence="5">
    <location>
        <begin position="1"/>
        <end position="20"/>
    </location>
</feature>
<dbReference type="Pfam" id="PF00578">
    <property type="entry name" value="AhpC-TSA"/>
    <property type="match status" value="1"/>
</dbReference>
<comment type="subcellular location">
    <subcellularLocation>
        <location evidence="1">Cell envelope</location>
    </subcellularLocation>
</comment>
<evidence type="ECO:0000313" key="7">
    <source>
        <dbReference type="EMBL" id="MWB94145.1"/>
    </source>
</evidence>
<dbReference type="PROSITE" id="PS00194">
    <property type="entry name" value="THIOREDOXIN_1"/>
    <property type="match status" value="1"/>
</dbReference>
<protein>
    <submittedName>
        <fullName evidence="7">Redoxin domain-containing protein</fullName>
    </submittedName>
</protein>
<evidence type="ECO:0000259" key="6">
    <source>
        <dbReference type="PROSITE" id="PS51352"/>
    </source>
</evidence>
<name>A0A6I4NNL4_9FLAO</name>
<evidence type="ECO:0000256" key="5">
    <source>
        <dbReference type="SAM" id="SignalP"/>
    </source>
</evidence>
<dbReference type="GO" id="GO:0016491">
    <property type="term" value="F:oxidoreductase activity"/>
    <property type="evidence" value="ECO:0007669"/>
    <property type="project" value="InterPro"/>
</dbReference>
<dbReference type="GO" id="GO:0030313">
    <property type="term" value="C:cell envelope"/>
    <property type="evidence" value="ECO:0007669"/>
    <property type="project" value="UniProtKB-SubCell"/>
</dbReference>
<keyword evidence="2" id="KW-0201">Cytochrome c-type biogenesis</keyword>
<dbReference type="Proteomes" id="UP000471501">
    <property type="component" value="Unassembled WGS sequence"/>
</dbReference>
<reference evidence="7 8" key="1">
    <citation type="submission" date="2019-12" db="EMBL/GenBank/DDBJ databases">
        <authorList>
            <person name="Kim Y.S."/>
        </authorList>
    </citation>
    <scope>NUCLEOTIDE SEQUENCE [LARGE SCALE GENOMIC DNA]</scope>
    <source>
        <strain evidence="7 8">GA093</strain>
    </source>
</reference>
<organism evidence="7 8">
    <name type="scientific">Flavobacterium hydrocarbonoxydans</name>
    <dbReference type="NCBI Taxonomy" id="2683249"/>
    <lineage>
        <taxon>Bacteria</taxon>
        <taxon>Pseudomonadati</taxon>
        <taxon>Bacteroidota</taxon>
        <taxon>Flavobacteriia</taxon>
        <taxon>Flavobacteriales</taxon>
        <taxon>Flavobacteriaceae</taxon>
        <taxon>Flavobacterium</taxon>
    </lineage>
</organism>
<dbReference type="Gene3D" id="3.40.30.10">
    <property type="entry name" value="Glutaredoxin"/>
    <property type="match status" value="1"/>
</dbReference>
<dbReference type="CDD" id="cd02966">
    <property type="entry name" value="TlpA_like_family"/>
    <property type="match status" value="1"/>
</dbReference>
<accession>A0A6I4NNL4</accession>
<keyword evidence="8" id="KW-1185">Reference proteome</keyword>
<proteinExistence type="predicted"/>
<dbReference type="InterPro" id="IPR000866">
    <property type="entry name" value="AhpC/TSA"/>
</dbReference>
<evidence type="ECO:0000313" key="8">
    <source>
        <dbReference type="Proteomes" id="UP000471501"/>
    </source>
</evidence>
<evidence type="ECO:0000256" key="4">
    <source>
        <dbReference type="ARBA" id="ARBA00023284"/>
    </source>
</evidence>
<dbReference type="InterPro" id="IPR013766">
    <property type="entry name" value="Thioredoxin_domain"/>
</dbReference>
<dbReference type="PANTHER" id="PTHR42852">
    <property type="entry name" value="THIOL:DISULFIDE INTERCHANGE PROTEIN DSBE"/>
    <property type="match status" value="1"/>
</dbReference>
<evidence type="ECO:0000256" key="1">
    <source>
        <dbReference type="ARBA" id="ARBA00004196"/>
    </source>
</evidence>
<dbReference type="EMBL" id="WSTB01000003">
    <property type="protein sequence ID" value="MWB94145.1"/>
    <property type="molecule type" value="Genomic_DNA"/>
</dbReference>
<keyword evidence="4" id="KW-0676">Redox-active center</keyword>
<gene>
    <name evidence="7" type="ORF">GON26_07200</name>
</gene>
<sequence length="163" mass="18255">MKKLFFALIVILYSLTSAHAQRVGVEIGDIAPDIELPDAKGNEVSLSSLTGMVVLVDFWASWCPPCMKEQPELVKLYKMYPDKFSIYGVSLDTKKNLWLGTIAKYKQPWIQVNNLNFWKSPVPENYKMEAVPFNVLIDANGIIIAKNVHGSALNELVKNAVAQ</sequence>
<dbReference type="PANTHER" id="PTHR42852:SF6">
    <property type="entry name" value="THIOL:DISULFIDE INTERCHANGE PROTEIN DSBE"/>
    <property type="match status" value="1"/>
</dbReference>
<dbReference type="PROSITE" id="PS51352">
    <property type="entry name" value="THIOREDOXIN_2"/>
    <property type="match status" value="1"/>
</dbReference>
<evidence type="ECO:0000256" key="3">
    <source>
        <dbReference type="ARBA" id="ARBA00023157"/>
    </source>
</evidence>